<gene>
    <name evidence="2" type="ORF">Fmac_025712</name>
</gene>
<organism evidence="2 3">
    <name type="scientific">Flemingia macrophylla</name>
    <dbReference type="NCBI Taxonomy" id="520843"/>
    <lineage>
        <taxon>Eukaryota</taxon>
        <taxon>Viridiplantae</taxon>
        <taxon>Streptophyta</taxon>
        <taxon>Embryophyta</taxon>
        <taxon>Tracheophyta</taxon>
        <taxon>Spermatophyta</taxon>
        <taxon>Magnoliopsida</taxon>
        <taxon>eudicotyledons</taxon>
        <taxon>Gunneridae</taxon>
        <taxon>Pentapetalae</taxon>
        <taxon>rosids</taxon>
        <taxon>fabids</taxon>
        <taxon>Fabales</taxon>
        <taxon>Fabaceae</taxon>
        <taxon>Papilionoideae</taxon>
        <taxon>50 kb inversion clade</taxon>
        <taxon>NPAAA clade</taxon>
        <taxon>indigoferoid/millettioid clade</taxon>
        <taxon>Phaseoleae</taxon>
        <taxon>Flemingia</taxon>
    </lineage>
</organism>
<feature type="chain" id="PRO_5044777013" evidence="1">
    <location>
        <begin position="30"/>
        <end position="51"/>
    </location>
</feature>
<protein>
    <submittedName>
        <fullName evidence="2">Uncharacterized protein</fullName>
    </submittedName>
</protein>
<reference evidence="2 3" key="1">
    <citation type="submission" date="2024-08" db="EMBL/GenBank/DDBJ databases">
        <title>Insights into the chromosomal genome structure of Flemingia macrophylla.</title>
        <authorList>
            <person name="Ding Y."/>
            <person name="Zhao Y."/>
            <person name="Bi W."/>
            <person name="Wu M."/>
            <person name="Zhao G."/>
            <person name="Gong Y."/>
            <person name="Li W."/>
            <person name="Zhang P."/>
        </authorList>
    </citation>
    <scope>NUCLEOTIDE SEQUENCE [LARGE SCALE GENOMIC DNA]</scope>
    <source>
        <strain evidence="2">DYQJB</strain>
        <tissue evidence="2">Leaf</tissue>
    </source>
</reference>
<dbReference type="Proteomes" id="UP001603857">
    <property type="component" value="Unassembled WGS sequence"/>
</dbReference>
<evidence type="ECO:0000313" key="3">
    <source>
        <dbReference type="Proteomes" id="UP001603857"/>
    </source>
</evidence>
<sequence length="51" mass="5440">MENTKSTYTGQCNVCIIGLLLSFVQGVDGGGNRVDLLFIGLHINLGAEMVQ</sequence>
<proteinExistence type="predicted"/>
<dbReference type="AlphaFoldDB" id="A0ABD1LT34"/>
<keyword evidence="1" id="KW-0732">Signal</keyword>
<evidence type="ECO:0000256" key="1">
    <source>
        <dbReference type="SAM" id="SignalP"/>
    </source>
</evidence>
<comment type="caution">
    <text evidence="2">The sequence shown here is derived from an EMBL/GenBank/DDBJ whole genome shotgun (WGS) entry which is preliminary data.</text>
</comment>
<evidence type="ECO:0000313" key="2">
    <source>
        <dbReference type="EMBL" id="KAL2326654.1"/>
    </source>
</evidence>
<dbReference type="EMBL" id="JBGMDY010000008">
    <property type="protein sequence ID" value="KAL2326654.1"/>
    <property type="molecule type" value="Genomic_DNA"/>
</dbReference>
<accession>A0ABD1LT34</accession>
<keyword evidence="3" id="KW-1185">Reference proteome</keyword>
<feature type="signal peptide" evidence="1">
    <location>
        <begin position="1"/>
        <end position="29"/>
    </location>
</feature>
<name>A0ABD1LT34_9FABA</name>